<keyword evidence="1" id="KW-1133">Transmembrane helix</keyword>
<keyword evidence="1" id="KW-0812">Transmembrane</keyword>
<evidence type="ECO:0000256" key="1">
    <source>
        <dbReference type="SAM" id="Phobius"/>
    </source>
</evidence>
<dbReference type="EMBL" id="JACARF010000025">
    <property type="protein sequence ID" value="NWE78077.1"/>
    <property type="molecule type" value="Genomic_DNA"/>
</dbReference>
<sequence>MKSKAKICKSCKVINSSSLINVKNGRCYTCRKIAHEKIPDNKISFLVPATLVAISLYFLMLSINSIYFQYAIITYRGRGCSASYEFTGMAIILPVLSFIMTFIVSLALALACYDKRRDKTTYINVIAGSLLSCFVFQLAAIFFGEKVN</sequence>
<accession>A0A7Y8FET9</accession>
<feature type="transmembrane region" description="Helical" evidence="1">
    <location>
        <begin position="45"/>
        <end position="68"/>
    </location>
</feature>
<dbReference type="Proteomes" id="UP000537188">
    <property type="component" value="Unassembled WGS sequence"/>
</dbReference>
<dbReference type="AlphaFoldDB" id="A0A7Y8FET9"/>
<gene>
    <name evidence="2" type="ORF">HX828_21230</name>
</gene>
<proteinExistence type="predicted"/>
<feature type="transmembrane region" description="Helical" evidence="1">
    <location>
        <begin position="88"/>
        <end position="110"/>
    </location>
</feature>
<comment type="caution">
    <text evidence="2">The sequence shown here is derived from an EMBL/GenBank/DDBJ whole genome shotgun (WGS) entry which is preliminary data.</text>
</comment>
<keyword evidence="1" id="KW-0472">Membrane</keyword>
<name>A0A7Y8FET9_9PSED</name>
<protein>
    <submittedName>
        <fullName evidence="2">Uncharacterized protein</fullName>
    </submittedName>
</protein>
<dbReference type="RefSeq" id="WP_177115378.1">
    <property type="nucleotide sequence ID" value="NZ_JACARF010000025.1"/>
</dbReference>
<evidence type="ECO:0000313" key="3">
    <source>
        <dbReference type="Proteomes" id="UP000537188"/>
    </source>
</evidence>
<reference evidence="2 3" key="1">
    <citation type="submission" date="2020-04" db="EMBL/GenBank/DDBJ databases">
        <title>Molecular characterization of pseudomonads from Agaricus bisporus reveal novel blotch 2 pathogens in Western Europe.</title>
        <authorList>
            <person name="Taparia T."/>
            <person name="Krijger M."/>
            <person name="Haynes E."/>
            <person name="Elpinstone J.G."/>
            <person name="Noble R."/>
            <person name="Van Der Wolf J."/>
        </authorList>
    </citation>
    <scope>NUCLEOTIDE SEQUENCE [LARGE SCALE GENOMIC DNA]</scope>
    <source>
        <strain evidence="2 3">IPO3781</strain>
    </source>
</reference>
<evidence type="ECO:0000313" key="2">
    <source>
        <dbReference type="EMBL" id="NWE78077.1"/>
    </source>
</evidence>
<organism evidence="2 3">
    <name type="scientific">Pseudomonas yamanorum</name>
    <dbReference type="NCBI Taxonomy" id="515393"/>
    <lineage>
        <taxon>Bacteria</taxon>
        <taxon>Pseudomonadati</taxon>
        <taxon>Pseudomonadota</taxon>
        <taxon>Gammaproteobacteria</taxon>
        <taxon>Pseudomonadales</taxon>
        <taxon>Pseudomonadaceae</taxon>
        <taxon>Pseudomonas</taxon>
    </lineage>
</organism>
<feature type="transmembrane region" description="Helical" evidence="1">
    <location>
        <begin position="122"/>
        <end position="143"/>
    </location>
</feature>